<feature type="compositionally biased region" description="Polar residues" evidence="1">
    <location>
        <begin position="28"/>
        <end position="39"/>
    </location>
</feature>
<sequence>MFNPLDLFKSKDNSARAQDPTWDPKSVTMAQPTSPNAPTTERVVS</sequence>
<accession>A0A0F8UJI2</accession>
<gene>
    <name evidence="2" type="ORF">AOCH_003186</name>
</gene>
<reference evidence="2 3" key="1">
    <citation type="submission" date="2015-02" db="EMBL/GenBank/DDBJ databases">
        <title>Draft Genome Sequences of Two Closely-Related Aflatoxigenic Aspergillus Species Obtained from the Cote d'Ivoire.</title>
        <authorList>
            <person name="Moore G.G."/>
            <person name="Beltz S.B."/>
            <person name="Mack B.M."/>
        </authorList>
    </citation>
    <scope>NUCLEOTIDE SEQUENCE [LARGE SCALE GENOMIC DNA]</scope>
    <source>
        <strain evidence="2 3">SRRC1432</strain>
    </source>
</reference>
<dbReference type="VEuPathDB" id="FungiDB:P175DRAFT_0505034"/>
<feature type="region of interest" description="Disordered" evidence="1">
    <location>
        <begin position="1"/>
        <end position="45"/>
    </location>
</feature>
<dbReference type="EMBL" id="JYKN01001591">
    <property type="protein sequence ID" value="KKK19774.1"/>
    <property type="molecule type" value="Genomic_DNA"/>
</dbReference>
<proteinExistence type="predicted"/>
<comment type="caution">
    <text evidence="2">The sequence shown here is derived from an EMBL/GenBank/DDBJ whole genome shotgun (WGS) entry which is preliminary data.</text>
</comment>
<organism evidence="2 3">
    <name type="scientific">Aspergillus ochraceoroseus</name>
    <dbReference type="NCBI Taxonomy" id="138278"/>
    <lineage>
        <taxon>Eukaryota</taxon>
        <taxon>Fungi</taxon>
        <taxon>Dikarya</taxon>
        <taxon>Ascomycota</taxon>
        <taxon>Pezizomycotina</taxon>
        <taxon>Eurotiomycetes</taxon>
        <taxon>Eurotiomycetidae</taxon>
        <taxon>Eurotiales</taxon>
        <taxon>Aspergillaceae</taxon>
        <taxon>Aspergillus</taxon>
        <taxon>Aspergillus subgen. Nidulantes</taxon>
    </lineage>
</organism>
<evidence type="ECO:0000256" key="1">
    <source>
        <dbReference type="SAM" id="MobiDB-lite"/>
    </source>
</evidence>
<name>A0A0F8UJI2_9EURO</name>
<dbReference type="OrthoDB" id="4153865at2759"/>
<dbReference type="Proteomes" id="UP000034947">
    <property type="component" value="Unassembled WGS sequence"/>
</dbReference>
<feature type="non-terminal residue" evidence="2">
    <location>
        <position position="45"/>
    </location>
</feature>
<protein>
    <submittedName>
        <fullName evidence="2">Uncharacterized protein</fullName>
    </submittedName>
</protein>
<keyword evidence="3" id="KW-1185">Reference proteome</keyword>
<dbReference type="AlphaFoldDB" id="A0A0F8UJI2"/>
<evidence type="ECO:0000313" key="2">
    <source>
        <dbReference type="EMBL" id="KKK19774.1"/>
    </source>
</evidence>
<evidence type="ECO:0000313" key="3">
    <source>
        <dbReference type="Proteomes" id="UP000034947"/>
    </source>
</evidence>